<evidence type="ECO:0000313" key="11">
    <source>
        <dbReference type="EMBL" id="KAF2185510.1"/>
    </source>
</evidence>
<dbReference type="PROSITE" id="PS50011">
    <property type="entry name" value="PROTEIN_KINASE_DOM"/>
    <property type="match status" value="1"/>
</dbReference>
<comment type="subunit">
    <text evidence="2">Component of the EKC/KEOPS complex composed of at least BUD32, CGI121, GON7, KAE1 and PCC1; the whole complex dimerizes.</text>
</comment>
<organism evidence="11 12">
    <name type="scientific">Zopfia rhizophila CBS 207.26</name>
    <dbReference type="NCBI Taxonomy" id="1314779"/>
    <lineage>
        <taxon>Eukaryota</taxon>
        <taxon>Fungi</taxon>
        <taxon>Dikarya</taxon>
        <taxon>Ascomycota</taxon>
        <taxon>Pezizomycotina</taxon>
        <taxon>Dothideomycetes</taxon>
        <taxon>Dothideomycetes incertae sedis</taxon>
        <taxon>Zopfiaceae</taxon>
        <taxon>Zopfia</taxon>
    </lineage>
</organism>
<evidence type="ECO:0000259" key="10">
    <source>
        <dbReference type="PROSITE" id="PS50011"/>
    </source>
</evidence>
<evidence type="ECO:0000256" key="6">
    <source>
        <dbReference type="ARBA" id="ARBA00030980"/>
    </source>
</evidence>
<dbReference type="InterPro" id="IPR008266">
    <property type="entry name" value="Tyr_kinase_AS"/>
</dbReference>
<comment type="catalytic activity">
    <reaction evidence="9">
        <text>L-seryl-[protein] + ATP = O-phospho-L-seryl-[protein] + ADP + H(+)</text>
        <dbReference type="Rhea" id="RHEA:17989"/>
        <dbReference type="Rhea" id="RHEA-COMP:9863"/>
        <dbReference type="Rhea" id="RHEA-COMP:11604"/>
        <dbReference type="ChEBI" id="CHEBI:15378"/>
        <dbReference type="ChEBI" id="CHEBI:29999"/>
        <dbReference type="ChEBI" id="CHEBI:30616"/>
        <dbReference type="ChEBI" id="CHEBI:83421"/>
        <dbReference type="ChEBI" id="CHEBI:456216"/>
        <dbReference type="EC" id="2.7.11.1"/>
    </reaction>
</comment>
<dbReference type="PANTHER" id="PTHR44984:SF1">
    <property type="entry name" value="SERINE_THREONINE-PROTEIN KINASE NEK3"/>
    <property type="match status" value="1"/>
</dbReference>
<dbReference type="Proteomes" id="UP000800200">
    <property type="component" value="Unassembled WGS sequence"/>
</dbReference>
<dbReference type="Pfam" id="PF07714">
    <property type="entry name" value="PK_Tyr_Ser-Thr"/>
    <property type="match status" value="1"/>
</dbReference>
<dbReference type="PROSITE" id="PS00109">
    <property type="entry name" value="PROTEIN_KINASE_TYR"/>
    <property type="match status" value="1"/>
</dbReference>
<evidence type="ECO:0000256" key="1">
    <source>
        <dbReference type="ARBA" id="ARBA00003747"/>
    </source>
</evidence>
<accession>A0A6A6E5R3</accession>
<dbReference type="InterPro" id="IPR001245">
    <property type="entry name" value="Ser-Thr/Tyr_kinase_cat_dom"/>
</dbReference>
<evidence type="ECO:0000256" key="5">
    <source>
        <dbReference type="ARBA" id="ARBA00019973"/>
    </source>
</evidence>
<comment type="catalytic activity">
    <reaction evidence="8">
        <text>L-threonyl-[protein] + ATP = O-phospho-L-threonyl-[protein] + ADP + H(+)</text>
        <dbReference type="Rhea" id="RHEA:46608"/>
        <dbReference type="Rhea" id="RHEA-COMP:11060"/>
        <dbReference type="Rhea" id="RHEA-COMP:11605"/>
        <dbReference type="ChEBI" id="CHEBI:15378"/>
        <dbReference type="ChEBI" id="CHEBI:30013"/>
        <dbReference type="ChEBI" id="CHEBI:30616"/>
        <dbReference type="ChEBI" id="CHEBI:61977"/>
        <dbReference type="ChEBI" id="CHEBI:456216"/>
        <dbReference type="EC" id="2.7.11.1"/>
    </reaction>
</comment>
<dbReference type="OrthoDB" id="1668230at2759"/>
<evidence type="ECO:0000256" key="4">
    <source>
        <dbReference type="ARBA" id="ARBA00013948"/>
    </source>
</evidence>
<feature type="domain" description="Protein kinase" evidence="10">
    <location>
        <begin position="1"/>
        <end position="158"/>
    </location>
</feature>
<evidence type="ECO:0000256" key="8">
    <source>
        <dbReference type="ARBA" id="ARBA00047899"/>
    </source>
</evidence>
<evidence type="ECO:0000313" key="12">
    <source>
        <dbReference type="Proteomes" id="UP000800200"/>
    </source>
</evidence>
<name>A0A6A6E5R3_9PEZI</name>
<dbReference type="AlphaFoldDB" id="A0A6A6E5R3"/>
<dbReference type="PANTHER" id="PTHR44984">
    <property type="entry name" value="SERINE/THREONINE-PROTEIN KINASE NEK3"/>
    <property type="match status" value="1"/>
</dbReference>
<gene>
    <name evidence="11" type="ORF">K469DRAFT_687845</name>
</gene>
<dbReference type="GO" id="GO:0005524">
    <property type="term" value="F:ATP binding"/>
    <property type="evidence" value="ECO:0007669"/>
    <property type="project" value="InterPro"/>
</dbReference>
<dbReference type="EC" id="2.7.11.1" evidence="3"/>
<comment type="function">
    <text evidence="1">Component of the EKC/KEOPS complex that is required for the formation of a threonylcarbamoyl group on adenosine at position 37 (t(6)A37) in tRNAs that read codons beginning with adenine. The complex is probably involved in the transfer of the threonylcarbamoyl moiety of threonylcarbamoyl-AMP (TC-AMP) to the N6 group of A37. BUD32 has ATPase activity in the context of the EKC/KEOPS complex and likely plays a supporting role to the catalytic subunit KAE1. The EKC/KEOPS complex also promotes both telomere uncapping and telomere elongation. The complex is required for efficient recruitment of transcriptional coactivators.</text>
</comment>
<dbReference type="EMBL" id="ML994633">
    <property type="protein sequence ID" value="KAF2185510.1"/>
    <property type="molecule type" value="Genomic_DNA"/>
</dbReference>
<proteinExistence type="predicted"/>
<dbReference type="Gene3D" id="1.10.510.10">
    <property type="entry name" value="Transferase(Phosphotransferase) domain 1"/>
    <property type="match status" value="1"/>
</dbReference>
<dbReference type="GO" id="GO:0004674">
    <property type="term" value="F:protein serine/threonine kinase activity"/>
    <property type="evidence" value="ECO:0007669"/>
    <property type="project" value="UniProtKB-EC"/>
</dbReference>
<evidence type="ECO:0000256" key="9">
    <source>
        <dbReference type="ARBA" id="ARBA00048679"/>
    </source>
</evidence>
<dbReference type="SUPFAM" id="SSF56112">
    <property type="entry name" value="Protein kinase-like (PK-like)"/>
    <property type="match status" value="1"/>
</dbReference>
<reference evidence="11" key="1">
    <citation type="journal article" date="2020" name="Stud. Mycol.">
        <title>101 Dothideomycetes genomes: a test case for predicting lifestyles and emergence of pathogens.</title>
        <authorList>
            <person name="Haridas S."/>
            <person name="Albert R."/>
            <person name="Binder M."/>
            <person name="Bloem J."/>
            <person name="Labutti K."/>
            <person name="Salamov A."/>
            <person name="Andreopoulos B."/>
            <person name="Baker S."/>
            <person name="Barry K."/>
            <person name="Bills G."/>
            <person name="Bluhm B."/>
            <person name="Cannon C."/>
            <person name="Castanera R."/>
            <person name="Culley D."/>
            <person name="Daum C."/>
            <person name="Ezra D."/>
            <person name="Gonzalez J."/>
            <person name="Henrissat B."/>
            <person name="Kuo A."/>
            <person name="Liang C."/>
            <person name="Lipzen A."/>
            <person name="Lutzoni F."/>
            <person name="Magnuson J."/>
            <person name="Mondo S."/>
            <person name="Nolan M."/>
            <person name="Ohm R."/>
            <person name="Pangilinan J."/>
            <person name="Park H.-J."/>
            <person name="Ramirez L."/>
            <person name="Alfaro M."/>
            <person name="Sun H."/>
            <person name="Tritt A."/>
            <person name="Yoshinaga Y."/>
            <person name="Zwiers L.-H."/>
            <person name="Turgeon B."/>
            <person name="Goodwin S."/>
            <person name="Spatafora J."/>
            <person name="Crous P."/>
            <person name="Grigoriev I."/>
        </authorList>
    </citation>
    <scope>NUCLEOTIDE SEQUENCE</scope>
    <source>
        <strain evidence="11">CBS 207.26</strain>
    </source>
</reference>
<protein>
    <recommendedName>
        <fullName evidence="5">EKC/KEOPS complex subunit BUD32</fullName>
        <ecNumber evidence="3">2.7.11.1</ecNumber>
    </recommendedName>
    <alternativeName>
        <fullName evidence="6 7">Atypical Serine/threonine protein kinase BUD32</fullName>
    </alternativeName>
    <alternativeName>
        <fullName evidence="4">EKC/KEOPS complex subunit bud32</fullName>
    </alternativeName>
</protein>
<evidence type="ECO:0000256" key="2">
    <source>
        <dbReference type="ARBA" id="ARBA00011534"/>
    </source>
</evidence>
<dbReference type="InterPro" id="IPR011009">
    <property type="entry name" value="Kinase-like_dom_sf"/>
</dbReference>
<sequence length="158" mass="18496">MPLRLTWAVDPAAGQVHIHPKSVYHCDFSYRNVFLTEHDVVKIGDFGGAGLDRNESSRVEECRYDLPLRKRKEWEERPYEKRDLFALGSALYEIMAWNKPFPELDDGEVEIRFARDEFPDVSNIACGDIIQKCWEEKYEKAEQVMDELRAIQKGWGLE</sequence>
<evidence type="ECO:0000256" key="3">
    <source>
        <dbReference type="ARBA" id="ARBA00012513"/>
    </source>
</evidence>
<evidence type="ECO:0000256" key="7">
    <source>
        <dbReference type="ARBA" id="ARBA00033194"/>
    </source>
</evidence>
<dbReference type="InterPro" id="IPR000719">
    <property type="entry name" value="Prot_kinase_dom"/>
</dbReference>
<keyword evidence="12" id="KW-1185">Reference proteome</keyword>